<dbReference type="Proteomes" id="UP000655751">
    <property type="component" value="Unassembled WGS sequence"/>
</dbReference>
<evidence type="ECO:0000313" key="3">
    <source>
        <dbReference type="Proteomes" id="UP000655751"/>
    </source>
</evidence>
<sequence length="130" mass="12380">MLARTRLAAALTGSAAALVCTAGPAAAADTVDIIGATLTAVAAAYTCDAAAGAVAIKAMAGDPSADHAAALGVGDPITCDGTEKTATITLTAAPGEAPLAAGALVQIRVALVDRADIVVAGQAKVFPLQG</sequence>
<dbReference type="AlphaFoldDB" id="A0A931N2U1"/>
<feature type="chain" id="PRO_5037528985" description="DUF4333 domain-containing protein" evidence="1">
    <location>
        <begin position="28"/>
        <end position="130"/>
    </location>
</feature>
<evidence type="ECO:0000313" key="2">
    <source>
        <dbReference type="EMBL" id="MBH0776421.1"/>
    </source>
</evidence>
<feature type="signal peptide" evidence="1">
    <location>
        <begin position="1"/>
        <end position="27"/>
    </location>
</feature>
<reference evidence="2" key="1">
    <citation type="submission" date="2020-11" db="EMBL/GenBank/DDBJ databases">
        <title>Nocardia NEAU-351.nov., a novel actinomycete isolated from the cow dung.</title>
        <authorList>
            <person name="Zhang X."/>
        </authorList>
    </citation>
    <scope>NUCLEOTIDE SEQUENCE</scope>
    <source>
        <strain evidence="2">NEAU-351</strain>
    </source>
</reference>
<dbReference type="RefSeq" id="WP_196148760.1">
    <property type="nucleotide sequence ID" value="NZ_JADMLG010000003.1"/>
</dbReference>
<comment type="caution">
    <text evidence="2">The sequence shown here is derived from an EMBL/GenBank/DDBJ whole genome shotgun (WGS) entry which is preliminary data.</text>
</comment>
<evidence type="ECO:0008006" key="4">
    <source>
        <dbReference type="Google" id="ProtNLM"/>
    </source>
</evidence>
<dbReference type="EMBL" id="JADMLG010000003">
    <property type="protein sequence ID" value="MBH0776421.1"/>
    <property type="molecule type" value="Genomic_DNA"/>
</dbReference>
<accession>A0A931N2U1</accession>
<evidence type="ECO:0000256" key="1">
    <source>
        <dbReference type="SAM" id="SignalP"/>
    </source>
</evidence>
<keyword evidence="1" id="KW-0732">Signal</keyword>
<protein>
    <recommendedName>
        <fullName evidence="4">DUF4333 domain-containing protein</fullName>
    </recommendedName>
</protein>
<organism evidence="2 3">
    <name type="scientific">Nocardia bovistercoris</name>
    <dbReference type="NCBI Taxonomy" id="2785916"/>
    <lineage>
        <taxon>Bacteria</taxon>
        <taxon>Bacillati</taxon>
        <taxon>Actinomycetota</taxon>
        <taxon>Actinomycetes</taxon>
        <taxon>Mycobacteriales</taxon>
        <taxon>Nocardiaceae</taxon>
        <taxon>Nocardia</taxon>
    </lineage>
</organism>
<gene>
    <name evidence="2" type="ORF">IT779_09000</name>
</gene>
<name>A0A931N2U1_9NOCA</name>
<keyword evidence="3" id="KW-1185">Reference proteome</keyword>
<proteinExistence type="predicted"/>